<comment type="function">
    <text evidence="7">Plays a role in autophagy. Functions at the preautophagosomal structure (PAS) in order to form normal autophagosomes under starvation conditions. Also plays a role in mitophagy and regulation of filamentous growth.</text>
</comment>
<dbReference type="InterPro" id="IPR039362">
    <property type="entry name" value="ATG29_sf"/>
</dbReference>
<evidence type="ECO:0000313" key="11">
    <source>
        <dbReference type="Proteomes" id="UP000184383"/>
    </source>
</evidence>
<comment type="subcellular location">
    <subcellularLocation>
        <location evidence="1">Preautophagosomal structure</location>
    </subcellularLocation>
</comment>
<evidence type="ECO:0000256" key="5">
    <source>
        <dbReference type="ARBA" id="ARBA00022927"/>
    </source>
</evidence>
<dbReference type="Pfam" id="PF18388">
    <property type="entry name" value="ATG29_N"/>
    <property type="match status" value="1"/>
</dbReference>
<feature type="compositionally biased region" description="Polar residues" evidence="8">
    <location>
        <begin position="359"/>
        <end position="375"/>
    </location>
</feature>
<gene>
    <name evidence="10" type="ORF">ASPWEDRAFT_42020</name>
</gene>
<keyword evidence="5" id="KW-0653">Protein transport</keyword>
<dbReference type="OrthoDB" id="21072at2759"/>
<feature type="compositionally biased region" description="Acidic residues" evidence="8">
    <location>
        <begin position="246"/>
        <end position="255"/>
    </location>
</feature>
<dbReference type="GO" id="GO:0015031">
    <property type="term" value="P:protein transport"/>
    <property type="evidence" value="ECO:0007669"/>
    <property type="project" value="UniProtKB-KW"/>
</dbReference>
<organism evidence="10 11">
    <name type="scientific">Aspergillus wentii DTO 134E9</name>
    <dbReference type="NCBI Taxonomy" id="1073089"/>
    <lineage>
        <taxon>Eukaryota</taxon>
        <taxon>Fungi</taxon>
        <taxon>Dikarya</taxon>
        <taxon>Ascomycota</taxon>
        <taxon>Pezizomycotina</taxon>
        <taxon>Eurotiomycetes</taxon>
        <taxon>Eurotiomycetidae</taxon>
        <taxon>Eurotiales</taxon>
        <taxon>Aspergillaceae</taxon>
        <taxon>Aspergillus</taxon>
        <taxon>Aspergillus subgen. Cremei</taxon>
    </lineage>
</organism>
<feature type="compositionally biased region" description="Low complexity" evidence="8">
    <location>
        <begin position="304"/>
        <end position="324"/>
    </location>
</feature>
<dbReference type="Proteomes" id="UP000184383">
    <property type="component" value="Unassembled WGS sequence"/>
</dbReference>
<dbReference type="AlphaFoldDB" id="A0A1L9RGX5"/>
<evidence type="ECO:0000256" key="3">
    <source>
        <dbReference type="ARBA" id="ARBA00013784"/>
    </source>
</evidence>
<comment type="similarity">
    <text evidence="2">Belongs to the ATG29 family.</text>
</comment>
<feature type="domain" description="Atg29 N-terminal" evidence="9">
    <location>
        <begin position="12"/>
        <end position="65"/>
    </location>
</feature>
<keyword evidence="11" id="KW-1185">Reference proteome</keyword>
<dbReference type="VEuPathDB" id="FungiDB:ASPWEDRAFT_42020"/>
<evidence type="ECO:0000256" key="2">
    <source>
        <dbReference type="ARBA" id="ARBA00010082"/>
    </source>
</evidence>
<feature type="compositionally biased region" description="Low complexity" evidence="8">
    <location>
        <begin position="185"/>
        <end position="202"/>
    </location>
</feature>
<evidence type="ECO:0000259" key="9">
    <source>
        <dbReference type="Pfam" id="PF18388"/>
    </source>
</evidence>
<dbReference type="FunFam" id="1.10.10.2570:FF:000001">
    <property type="entry name" value="Autophagy-related protein 29"/>
    <property type="match status" value="1"/>
</dbReference>
<proteinExistence type="inferred from homology"/>
<dbReference type="GO" id="GO:0000045">
    <property type="term" value="P:autophagosome assembly"/>
    <property type="evidence" value="ECO:0007669"/>
    <property type="project" value="InterPro"/>
</dbReference>
<feature type="compositionally biased region" description="Polar residues" evidence="8">
    <location>
        <begin position="95"/>
        <end position="126"/>
    </location>
</feature>
<keyword evidence="6" id="KW-0072">Autophagy</keyword>
<evidence type="ECO:0000256" key="1">
    <source>
        <dbReference type="ARBA" id="ARBA00004329"/>
    </source>
</evidence>
<dbReference type="InterPro" id="IPR040666">
    <property type="entry name" value="Atg29_N"/>
</dbReference>
<dbReference type="RefSeq" id="XP_040687779.1">
    <property type="nucleotide sequence ID" value="XM_040835696.1"/>
</dbReference>
<dbReference type="InterPro" id="IPR039113">
    <property type="entry name" value="ATG29"/>
</dbReference>
<dbReference type="STRING" id="1073089.A0A1L9RGX5"/>
<dbReference type="PANTHER" id="PTHR40012">
    <property type="entry name" value="AUTOPHAGY-RELATED PROTEIN 29"/>
    <property type="match status" value="1"/>
</dbReference>
<keyword evidence="4" id="KW-0813">Transport</keyword>
<dbReference type="PANTHER" id="PTHR40012:SF1">
    <property type="entry name" value="AUTOPHAGY-RELATED PROTEIN 29"/>
    <property type="match status" value="1"/>
</dbReference>
<feature type="region of interest" description="Disordered" evidence="8">
    <location>
        <begin position="93"/>
        <end position="375"/>
    </location>
</feature>
<evidence type="ECO:0000313" key="10">
    <source>
        <dbReference type="EMBL" id="OJJ34103.1"/>
    </source>
</evidence>
<evidence type="ECO:0000256" key="6">
    <source>
        <dbReference type="ARBA" id="ARBA00023006"/>
    </source>
</evidence>
<dbReference type="GeneID" id="63751544"/>
<name>A0A1L9RGX5_ASPWE</name>
<evidence type="ECO:0000256" key="7">
    <source>
        <dbReference type="ARBA" id="ARBA00060351"/>
    </source>
</evidence>
<accession>A0A1L9RGX5</accession>
<dbReference type="EMBL" id="KV878213">
    <property type="protein sequence ID" value="OJJ34103.1"/>
    <property type="molecule type" value="Genomic_DNA"/>
</dbReference>
<evidence type="ECO:0000256" key="4">
    <source>
        <dbReference type="ARBA" id="ARBA00022448"/>
    </source>
</evidence>
<dbReference type="GO" id="GO:0000407">
    <property type="term" value="C:phagophore assembly site"/>
    <property type="evidence" value="ECO:0007669"/>
    <property type="project" value="UniProtKB-SubCell"/>
</dbReference>
<dbReference type="Gene3D" id="1.10.10.2570">
    <property type="match status" value="1"/>
</dbReference>
<sequence>MAVQNASGDTKFTVFIRLPFPRGDFVDPPPVEWDAAKDQTLWDILSRPSKGDDIDWKALADKFDVTLQFLLQQAAWLYDRQLSQVRAQMRKVPIPSNSPSLIPGSASGSTALGGQPMKPTTSTGSRAPTRLPSHQKDTLPQRTVGPRRASSNSTINQVKARGESTRNDTPTAEIKEPRWEGFAQRSSATHHAPAPAAPIRRSPTLEEDDMSSSSSGSESDEEEDGRRGHKFRHFGMYSIQKAGPRDDEDDDEEDSPAFLPFSHGTEHQARESSGQDLHETLRLNEQAGSQRRRMVERNPPPRTPVTESSTSSTSSGVPVSLPPSENRRRVHNFPSTLSPRRGPRLSPRRSVISGRETSDGTPSMGSSYSDLDDTSVTQSALEEALLSNMQHGGMASRMSTISQALRSRVLP</sequence>
<reference evidence="11" key="1">
    <citation type="journal article" date="2017" name="Genome Biol.">
        <title>Comparative genomics reveals high biological diversity and specific adaptations in the industrially and medically important fungal genus Aspergillus.</title>
        <authorList>
            <person name="de Vries R.P."/>
            <person name="Riley R."/>
            <person name="Wiebenga A."/>
            <person name="Aguilar-Osorio G."/>
            <person name="Amillis S."/>
            <person name="Uchima C.A."/>
            <person name="Anderluh G."/>
            <person name="Asadollahi M."/>
            <person name="Askin M."/>
            <person name="Barry K."/>
            <person name="Battaglia E."/>
            <person name="Bayram O."/>
            <person name="Benocci T."/>
            <person name="Braus-Stromeyer S.A."/>
            <person name="Caldana C."/>
            <person name="Canovas D."/>
            <person name="Cerqueira G.C."/>
            <person name="Chen F."/>
            <person name="Chen W."/>
            <person name="Choi C."/>
            <person name="Clum A."/>
            <person name="Dos Santos R.A."/>
            <person name="Damasio A.R."/>
            <person name="Diallinas G."/>
            <person name="Emri T."/>
            <person name="Fekete E."/>
            <person name="Flipphi M."/>
            <person name="Freyberg S."/>
            <person name="Gallo A."/>
            <person name="Gournas C."/>
            <person name="Habgood R."/>
            <person name="Hainaut M."/>
            <person name="Harispe M.L."/>
            <person name="Henrissat B."/>
            <person name="Hilden K.S."/>
            <person name="Hope R."/>
            <person name="Hossain A."/>
            <person name="Karabika E."/>
            <person name="Karaffa L."/>
            <person name="Karanyi Z."/>
            <person name="Krasevec N."/>
            <person name="Kuo A."/>
            <person name="Kusch H."/>
            <person name="LaButti K."/>
            <person name="Lagendijk E.L."/>
            <person name="Lapidus A."/>
            <person name="Levasseur A."/>
            <person name="Lindquist E."/>
            <person name="Lipzen A."/>
            <person name="Logrieco A.F."/>
            <person name="MacCabe A."/>
            <person name="Maekelae M.R."/>
            <person name="Malavazi I."/>
            <person name="Melin P."/>
            <person name="Meyer V."/>
            <person name="Mielnichuk N."/>
            <person name="Miskei M."/>
            <person name="Molnar A.P."/>
            <person name="Mule G."/>
            <person name="Ngan C.Y."/>
            <person name="Orejas M."/>
            <person name="Orosz E."/>
            <person name="Ouedraogo J.P."/>
            <person name="Overkamp K.M."/>
            <person name="Park H.-S."/>
            <person name="Perrone G."/>
            <person name="Piumi F."/>
            <person name="Punt P.J."/>
            <person name="Ram A.F."/>
            <person name="Ramon A."/>
            <person name="Rauscher S."/>
            <person name="Record E."/>
            <person name="Riano-Pachon D.M."/>
            <person name="Robert V."/>
            <person name="Roehrig J."/>
            <person name="Ruller R."/>
            <person name="Salamov A."/>
            <person name="Salih N.S."/>
            <person name="Samson R.A."/>
            <person name="Sandor E."/>
            <person name="Sanguinetti M."/>
            <person name="Schuetze T."/>
            <person name="Sepcic K."/>
            <person name="Shelest E."/>
            <person name="Sherlock G."/>
            <person name="Sophianopoulou V."/>
            <person name="Squina F.M."/>
            <person name="Sun H."/>
            <person name="Susca A."/>
            <person name="Todd R.B."/>
            <person name="Tsang A."/>
            <person name="Unkles S.E."/>
            <person name="van de Wiele N."/>
            <person name="van Rossen-Uffink D."/>
            <person name="Oliveira J.V."/>
            <person name="Vesth T.C."/>
            <person name="Visser J."/>
            <person name="Yu J.-H."/>
            <person name="Zhou M."/>
            <person name="Andersen M.R."/>
            <person name="Archer D.B."/>
            <person name="Baker S.E."/>
            <person name="Benoit I."/>
            <person name="Brakhage A.A."/>
            <person name="Braus G.H."/>
            <person name="Fischer R."/>
            <person name="Frisvad J.C."/>
            <person name="Goldman G.H."/>
            <person name="Houbraken J."/>
            <person name="Oakley B."/>
            <person name="Pocsi I."/>
            <person name="Scazzocchio C."/>
            <person name="Seiboth B."/>
            <person name="vanKuyk P.A."/>
            <person name="Wortman J."/>
            <person name="Dyer P.S."/>
            <person name="Grigoriev I.V."/>
        </authorList>
    </citation>
    <scope>NUCLEOTIDE SEQUENCE [LARGE SCALE GENOMIC DNA]</scope>
    <source>
        <strain evidence="11">DTO 134E9</strain>
    </source>
</reference>
<evidence type="ECO:0000256" key="8">
    <source>
        <dbReference type="SAM" id="MobiDB-lite"/>
    </source>
</evidence>
<protein>
    <recommendedName>
        <fullName evidence="3">Autophagy-related protein 29</fullName>
    </recommendedName>
</protein>